<dbReference type="RefSeq" id="WP_146242436.1">
    <property type="nucleotide sequence ID" value="NZ_CAWNWM010000032.1"/>
</dbReference>
<proteinExistence type="predicted"/>
<accession>A0A2W1J968</accession>
<name>A0A2W1J968_9CYAN</name>
<evidence type="ECO:0000313" key="2">
    <source>
        <dbReference type="Proteomes" id="UP000248857"/>
    </source>
</evidence>
<dbReference type="Proteomes" id="UP000248857">
    <property type="component" value="Unassembled WGS sequence"/>
</dbReference>
<comment type="caution">
    <text evidence="1">The sequence shown here is derived from an EMBL/GenBank/DDBJ whole genome shotgun (WGS) entry which is preliminary data.</text>
</comment>
<evidence type="ECO:0008006" key="3">
    <source>
        <dbReference type="Google" id="ProtNLM"/>
    </source>
</evidence>
<organism evidence="1 2">
    <name type="scientific">Acaryochloris thomasi RCC1774</name>
    <dbReference type="NCBI Taxonomy" id="1764569"/>
    <lineage>
        <taxon>Bacteria</taxon>
        <taxon>Bacillati</taxon>
        <taxon>Cyanobacteriota</taxon>
        <taxon>Cyanophyceae</taxon>
        <taxon>Acaryochloridales</taxon>
        <taxon>Acaryochloridaceae</taxon>
        <taxon>Acaryochloris</taxon>
        <taxon>Acaryochloris thomasi</taxon>
    </lineage>
</organism>
<protein>
    <recommendedName>
        <fullName evidence="3">N-acetyltransferase domain-containing protein</fullName>
    </recommendedName>
</protein>
<gene>
    <name evidence="1" type="ORF">C1752_10488</name>
</gene>
<keyword evidence="2" id="KW-1185">Reference proteome</keyword>
<sequence>MPHSGPGKVTGVHSIPVILKDCGCAQLWWGGEVGVLWEAFFEGEIKGRIGHEVLMNQLWGCCEDFLKSQGVKKIYTYNRDLEIPNEWYQAFLQRRGYKSVEGRKVTVVKEIE</sequence>
<evidence type="ECO:0000313" key="1">
    <source>
        <dbReference type="EMBL" id="PZD70638.1"/>
    </source>
</evidence>
<reference evidence="1 2" key="1">
    <citation type="journal article" date="2018" name="Sci. Rep.">
        <title>A novel species of the marine cyanobacterium Acaryochloris with a unique pigment content and lifestyle.</title>
        <authorList>
            <person name="Partensky F."/>
            <person name="Six C."/>
            <person name="Ratin M."/>
            <person name="Garczarek L."/>
            <person name="Vaulot D."/>
            <person name="Probert I."/>
            <person name="Calteau A."/>
            <person name="Gourvil P."/>
            <person name="Marie D."/>
            <person name="Grebert T."/>
            <person name="Bouchier C."/>
            <person name="Le Panse S."/>
            <person name="Gachenot M."/>
            <person name="Rodriguez F."/>
            <person name="Garrido J.L."/>
        </authorList>
    </citation>
    <scope>NUCLEOTIDE SEQUENCE [LARGE SCALE GENOMIC DNA]</scope>
    <source>
        <strain evidence="1 2">RCC1774</strain>
    </source>
</reference>
<dbReference type="EMBL" id="PQWO01000032">
    <property type="protein sequence ID" value="PZD70638.1"/>
    <property type="molecule type" value="Genomic_DNA"/>
</dbReference>
<dbReference type="OrthoDB" id="574121at2"/>
<dbReference type="AlphaFoldDB" id="A0A2W1J968"/>